<feature type="transmembrane region" description="Helical" evidence="2">
    <location>
        <begin position="626"/>
        <end position="646"/>
    </location>
</feature>
<keyword evidence="2" id="KW-0472">Membrane</keyword>
<proteinExistence type="predicted"/>
<evidence type="ECO:0000313" key="3">
    <source>
        <dbReference type="EMBL" id="MDT0486563.1"/>
    </source>
</evidence>
<feature type="transmembrane region" description="Helical" evidence="2">
    <location>
        <begin position="132"/>
        <end position="151"/>
    </location>
</feature>
<evidence type="ECO:0000256" key="1">
    <source>
        <dbReference type="SAM" id="MobiDB-lite"/>
    </source>
</evidence>
<reference evidence="4" key="1">
    <citation type="submission" date="2023-07" db="EMBL/GenBank/DDBJ databases">
        <title>30 novel species of actinomycetes from the DSMZ collection.</title>
        <authorList>
            <person name="Nouioui I."/>
        </authorList>
    </citation>
    <scope>NUCLEOTIDE SEQUENCE [LARGE SCALE GENOMIC DNA]</scope>
    <source>
        <strain evidence="4">DSM 41640</strain>
    </source>
</reference>
<dbReference type="RefSeq" id="WP_311719278.1">
    <property type="nucleotide sequence ID" value="NZ_JAVREZ010000021.1"/>
</dbReference>
<keyword evidence="2" id="KW-0812">Transmembrane</keyword>
<feature type="transmembrane region" description="Helical" evidence="2">
    <location>
        <begin position="227"/>
        <end position="247"/>
    </location>
</feature>
<evidence type="ECO:0000256" key="2">
    <source>
        <dbReference type="SAM" id="Phobius"/>
    </source>
</evidence>
<feature type="transmembrane region" description="Helical" evidence="2">
    <location>
        <begin position="380"/>
        <end position="413"/>
    </location>
</feature>
<dbReference type="EMBL" id="JAVREZ010000021">
    <property type="protein sequence ID" value="MDT0486563.1"/>
    <property type="molecule type" value="Genomic_DNA"/>
</dbReference>
<keyword evidence="2" id="KW-1133">Transmembrane helix</keyword>
<dbReference type="InterPro" id="IPR018701">
    <property type="entry name" value="DUF2206_membrane"/>
</dbReference>
<sequence length="799" mass="86554">MTINDETLALRVTGPDPQSHSDDEPPVGPSRSAGPRRVPIGRRWAILLSLAPASVLELLPQTPGLLQTLAGLWLLFGAPVLLWRGVTARIVSTGTARLLLAVGFTVLTDIVVALTVNTVLPLIGVDRPLTRLFLTVATAAALVVLGVLAPMPERPEGSVLDAWSTTRGLRPVAALGCLALILSVAGPIRLNNGLGGAVSAVATVVVAALICLLLLRRARYPVPVLEFGLYCASAALLLLTSLRGQYITGHDIQKEYLYFRLALGGEYWNIGTYTDPYNACLSITLLPVHIFQMTALSDTSIFKVVLPLLFAFTPVLVHRAVRNVAPRVVALISAVYFIVFPTFLTDMTYLGRQEIAFLLLGCAMVVLTDSSGPLPLRRTVFVVLLGGIVLSHYSTTYVVVGTLAISFALDKVWRLVSRRGRGRARRKRREDRMLSFLTWWVVAVPAVLALLWSGPLTHTGGQVERTLTSVASAVFGGKSESGSSDTAYSILGGEKIPASERLKEYKADLLKQTAAERDDGDYLPLKQVDSLSTPVVEVPTMKLTATGRLLDAFGISVPGLNGALRQGAALFFQLMVMVGFAVALWARRSAFRPVRDQITIAAGAWCMVAVFTLVPQLSVDYSLLRAFQQGLFFFAPFLATATLWALRWAGRRTVPLACVLLAGLLLDLSGVVPKALGGYPAQVQLSNSGQYYSIYYPHAEERRAALWLDARIAKDGTGLIQTDRFSYSRLQSLLTHPTLADITPAALRTDSYVLLGTTPTRTGQVTVFYGGDLITYEYPMKVLDSRDVIYSNGGAVIYR</sequence>
<name>A0ABU2VLS4_9ACTN</name>
<gene>
    <name evidence="3" type="ORF">RNB18_41495</name>
</gene>
<dbReference type="Proteomes" id="UP001183824">
    <property type="component" value="Unassembled WGS sequence"/>
</dbReference>
<feature type="transmembrane region" description="Helical" evidence="2">
    <location>
        <begin position="598"/>
        <end position="614"/>
    </location>
</feature>
<feature type="transmembrane region" description="Helical" evidence="2">
    <location>
        <begin position="300"/>
        <end position="318"/>
    </location>
</feature>
<keyword evidence="4" id="KW-1185">Reference proteome</keyword>
<feature type="transmembrane region" description="Helical" evidence="2">
    <location>
        <begin position="324"/>
        <end position="343"/>
    </location>
</feature>
<feature type="transmembrane region" description="Helical" evidence="2">
    <location>
        <begin position="653"/>
        <end position="672"/>
    </location>
</feature>
<comment type="caution">
    <text evidence="3">The sequence shown here is derived from an EMBL/GenBank/DDBJ whole genome shotgun (WGS) entry which is preliminary data.</text>
</comment>
<organism evidence="3 4">
    <name type="scientific">Streptomyces doebereineriae</name>
    <dbReference type="NCBI Taxonomy" id="3075528"/>
    <lineage>
        <taxon>Bacteria</taxon>
        <taxon>Bacillati</taxon>
        <taxon>Actinomycetota</taxon>
        <taxon>Actinomycetes</taxon>
        <taxon>Kitasatosporales</taxon>
        <taxon>Streptomycetaceae</taxon>
        <taxon>Streptomyces</taxon>
    </lineage>
</organism>
<protein>
    <submittedName>
        <fullName evidence="3">DUF2206 domain-containing protein</fullName>
    </submittedName>
</protein>
<feature type="region of interest" description="Disordered" evidence="1">
    <location>
        <begin position="1"/>
        <end position="36"/>
    </location>
</feature>
<feature type="transmembrane region" description="Helical" evidence="2">
    <location>
        <begin position="98"/>
        <end position="120"/>
    </location>
</feature>
<evidence type="ECO:0000313" key="4">
    <source>
        <dbReference type="Proteomes" id="UP001183824"/>
    </source>
</evidence>
<feature type="transmembrane region" description="Helical" evidence="2">
    <location>
        <begin position="172"/>
        <end position="190"/>
    </location>
</feature>
<dbReference type="Pfam" id="PF09971">
    <property type="entry name" value="DUF2206"/>
    <property type="match status" value="1"/>
</dbReference>
<accession>A0ABU2VLS4</accession>
<feature type="transmembrane region" description="Helical" evidence="2">
    <location>
        <begin position="568"/>
        <end position="586"/>
    </location>
</feature>
<feature type="transmembrane region" description="Helical" evidence="2">
    <location>
        <begin position="196"/>
        <end position="215"/>
    </location>
</feature>
<feature type="transmembrane region" description="Helical" evidence="2">
    <location>
        <begin position="434"/>
        <end position="452"/>
    </location>
</feature>
<feature type="transmembrane region" description="Helical" evidence="2">
    <location>
        <begin position="65"/>
        <end position="86"/>
    </location>
</feature>